<organism evidence="2">
    <name type="scientific">Streptomyces sp. NBC_00003</name>
    <dbReference type="NCBI Taxonomy" id="2903608"/>
    <lineage>
        <taxon>Bacteria</taxon>
        <taxon>Bacillati</taxon>
        <taxon>Actinomycetota</taxon>
        <taxon>Actinomycetes</taxon>
        <taxon>Kitasatosporales</taxon>
        <taxon>Streptomycetaceae</taxon>
        <taxon>Streptomyces</taxon>
    </lineage>
</organism>
<dbReference type="NCBIfam" id="TIGR02605">
    <property type="entry name" value="CxxC_CxxC_SSSS"/>
    <property type="match status" value="1"/>
</dbReference>
<sequence>MPRYEYRCRPCDDTFELSRPMAESAAPATCPAGHADTVKLLSTVAVGGSAKSAPAPAGGGGGGCCGGGCCG</sequence>
<dbReference type="Pfam" id="PF09723">
    <property type="entry name" value="Zn_ribbon_8"/>
    <property type="match status" value="1"/>
</dbReference>
<protein>
    <submittedName>
        <fullName evidence="2">Zinc ribbon domain-containing protein</fullName>
    </submittedName>
</protein>
<proteinExistence type="predicted"/>
<accession>A0AAU2V9Z8</accession>
<feature type="domain" description="Putative regulatory protein FmdB zinc ribbon" evidence="1">
    <location>
        <begin position="1"/>
        <end position="42"/>
    </location>
</feature>
<dbReference type="AlphaFoldDB" id="A0AAU2V9Z8"/>
<dbReference type="InterPro" id="IPR013429">
    <property type="entry name" value="Regulatory_FmdB_Zinc_ribbon"/>
</dbReference>
<evidence type="ECO:0000313" key="2">
    <source>
        <dbReference type="EMBL" id="WTW64267.1"/>
    </source>
</evidence>
<gene>
    <name evidence="2" type="ORF">OG549_28495</name>
</gene>
<evidence type="ECO:0000259" key="1">
    <source>
        <dbReference type="SMART" id="SM00834"/>
    </source>
</evidence>
<reference evidence="2" key="1">
    <citation type="submission" date="2022-10" db="EMBL/GenBank/DDBJ databases">
        <title>The complete genomes of actinobacterial strains from the NBC collection.</title>
        <authorList>
            <person name="Joergensen T.S."/>
            <person name="Alvarez Arevalo M."/>
            <person name="Sterndorff E.B."/>
            <person name="Faurdal D."/>
            <person name="Vuksanovic O."/>
            <person name="Mourched A.-S."/>
            <person name="Charusanti P."/>
            <person name="Shaw S."/>
            <person name="Blin K."/>
            <person name="Weber T."/>
        </authorList>
    </citation>
    <scope>NUCLEOTIDE SEQUENCE</scope>
    <source>
        <strain evidence="2">NBC_00003</strain>
    </source>
</reference>
<dbReference type="EMBL" id="CP108318">
    <property type="protein sequence ID" value="WTW64267.1"/>
    <property type="molecule type" value="Genomic_DNA"/>
</dbReference>
<dbReference type="SMART" id="SM00834">
    <property type="entry name" value="CxxC_CXXC_SSSS"/>
    <property type="match status" value="1"/>
</dbReference>
<name>A0AAU2V9Z8_9ACTN</name>